<reference evidence="2" key="1">
    <citation type="submission" date="2021-06" db="EMBL/GenBank/DDBJ databases">
        <authorList>
            <person name="Hodson N. C."/>
            <person name="Mongue J. A."/>
            <person name="Jaron S. K."/>
        </authorList>
    </citation>
    <scope>NUCLEOTIDE SEQUENCE</scope>
</reference>
<proteinExistence type="predicted"/>
<protein>
    <submittedName>
        <fullName evidence="2">Uncharacterized protein</fullName>
    </submittedName>
</protein>
<evidence type="ECO:0000313" key="3">
    <source>
        <dbReference type="Proteomes" id="UP000708208"/>
    </source>
</evidence>
<accession>A0A8J2LIP9</accession>
<keyword evidence="3" id="KW-1185">Reference proteome</keyword>
<evidence type="ECO:0000313" key="2">
    <source>
        <dbReference type="EMBL" id="CAG7822965.1"/>
    </source>
</evidence>
<comment type="caution">
    <text evidence="2">The sequence shown here is derived from an EMBL/GenBank/DDBJ whole genome shotgun (WGS) entry which is preliminary data.</text>
</comment>
<feature type="compositionally biased region" description="Basic and acidic residues" evidence="1">
    <location>
        <begin position="81"/>
        <end position="97"/>
    </location>
</feature>
<evidence type="ECO:0000256" key="1">
    <source>
        <dbReference type="SAM" id="MobiDB-lite"/>
    </source>
</evidence>
<feature type="region of interest" description="Disordered" evidence="1">
    <location>
        <begin position="42"/>
        <end position="115"/>
    </location>
</feature>
<dbReference type="Proteomes" id="UP000708208">
    <property type="component" value="Unassembled WGS sequence"/>
</dbReference>
<feature type="non-terminal residue" evidence="2">
    <location>
        <position position="1"/>
    </location>
</feature>
<gene>
    <name evidence="2" type="ORF">AFUS01_LOCUS33204</name>
</gene>
<feature type="compositionally biased region" description="Basic residues" evidence="1">
    <location>
        <begin position="100"/>
        <end position="109"/>
    </location>
</feature>
<dbReference type="EMBL" id="CAJVCH010527934">
    <property type="protein sequence ID" value="CAG7822965.1"/>
    <property type="molecule type" value="Genomic_DNA"/>
</dbReference>
<organism evidence="2 3">
    <name type="scientific">Allacma fusca</name>
    <dbReference type="NCBI Taxonomy" id="39272"/>
    <lineage>
        <taxon>Eukaryota</taxon>
        <taxon>Metazoa</taxon>
        <taxon>Ecdysozoa</taxon>
        <taxon>Arthropoda</taxon>
        <taxon>Hexapoda</taxon>
        <taxon>Collembola</taxon>
        <taxon>Symphypleona</taxon>
        <taxon>Sminthuridae</taxon>
        <taxon>Allacma</taxon>
    </lineage>
</organism>
<sequence>QGPEKQIVPDSRVQPACDSREKIRLVSGDESGCCPRGLLENFQHPGIAPADQSVAESCDDSASDMEKQSMTESTDDFQIATEDHDLLQKDPEQDKNVSRYPKRKAKRARTSKEYDPDKISKQLGVQREVRPKRVRQKIYYCCPLNESEHEHFSVSHNMILTSGSHICVRCQLKISSVKYF</sequence>
<dbReference type="AlphaFoldDB" id="A0A8J2LIP9"/>
<name>A0A8J2LIP9_9HEXA</name>